<comment type="caution">
    <text evidence="2">The sequence shown here is derived from an EMBL/GenBank/DDBJ whole genome shotgun (WGS) entry which is preliminary data.</text>
</comment>
<feature type="non-terminal residue" evidence="2">
    <location>
        <position position="70"/>
    </location>
</feature>
<keyword evidence="1" id="KW-0472">Membrane</keyword>
<reference evidence="2 3" key="1">
    <citation type="submission" date="2019-05" db="EMBL/GenBank/DDBJ databases">
        <title>Mumia sp. nov., isolated from the intestinal contents of plateau pika (Ochotona curzoniae) in the Qinghai-Tibet plateau of China.</title>
        <authorList>
            <person name="Tian Z."/>
        </authorList>
    </citation>
    <scope>NUCLEOTIDE SEQUENCE [LARGE SCALE GENOMIC DNA]</scope>
    <source>
        <strain evidence="3">527</strain>
    </source>
</reference>
<evidence type="ECO:0000313" key="2">
    <source>
        <dbReference type="EMBL" id="TNC43149.1"/>
    </source>
</evidence>
<gene>
    <name evidence="2" type="ORF">FHE65_19040</name>
</gene>
<keyword evidence="1" id="KW-1133">Transmembrane helix</keyword>
<keyword evidence="1" id="KW-0812">Transmembrane</keyword>
<proteinExistence type="predicted"/>
<evidence type="ECO:0000313" key="3">
    <source>
        <dbReference type="Proteomes" id="UP000306740"/>
    </source>
</evidence>
<dbReference type="AlphaFoldDB" id="A0A5C4ML91"/>
<accession>A0A5C4ML91</accession>
<feature type="transmembrane region" description="Helical" evidence="1">
    <location>
        <begin position="39"/>
        <end position="60"/>
    </location>
</feature>
<organism evidence="2 3">
    <name type="scientific">Mumia zhuanghuii</name>
    <dbReference type="NCBI Taxonomy" id="2585211"/>
    <lineage>
        <taxon>Bacteria</taxon>
        <taxon>Bacillati</taxon>
        <taxon>Actinomycetota</taxon>
        <taxon>Actinomycetes</taxon>
        <taxon>Propionibacteriales</taxon>
        <taxon>Nocardioidaceae</taxon>
        <taxon>Mumia</taxon>
    </lineage>
</organism>
<dbReference type="EMBL" id="VDFR01000086">
    <property type="protein sequence ID" value="TNC43149.1"/>
    <property type="molecule type" value="Genomic_DNA"/>
</dbReference>
<evidence type="ECO:0000256" key="1">
    <source>
        <dbReference type="SAM" id="Phobius"/>
    </source>
</evidence>
<sequence>MNVTPLEWWITIGVTVAVLLFDVIVIARRPHEPSMKEAGLALTVYVGLAIAFGVWVSSFHGGQYGLEFFT</sequence>
<feature type="transmembrane region" description="Helical" evidence="1">
    <location>
        <begin position="6"/>
        <end position="27"/>
    </location>
</feature>
<name>A0A5C4ML91_9ACTN</name>
<dbReference type="Proteomes" id="UP000306740">
    <property type="component" value="Unassembled WGS sequence"/>
</dbReference>
<protein>
    <submittedName>
        <fullName evidence="2">TerC family protein</fullName>
    </submittedName>
</protein>